<keyword evidence="1" id="KW-1133">Transmembrane helix</keyword>
<organism evidence="2">
    <name type="scientific">marine sediment metagenome</name>
    <dbReference type="NCBI Taxonomy" id="412755"/>
    <lineage>
        <taxon>unclassified sequences</taxon>
        <taxon>metagenomes</taxon>
        <taxon>ecological metagenomes</taxon>
    </lineage>
</organism>
<reference evidence="2" key="1">
    <citation type="journal article" date="2014" name="Front. Microbiol.">
        <title>High frequency of phylogenetically diverse reductive dehalogenase-homologous genes in deep subseafloor sedimentary metagenomes.</title>
        <authorList>
            <person name="Kawai M."/>
            <person name="Futagami T."/>
            <person name="Toyoda A."/>
            <person name="Takaki Y."/>
            <person name="Nishi S."/>
            <person name="Hori S."/>
            <person name="Arai W."/>
            <person name="Tsubouchi T."/>
            <person name="Morono Y."/>
            <person name="Uchiyama I."/>
            <person name="Ito T."/>
            <person name="Fujiyama A."/>
            <person name="Inagaki F."/>
            <person name="Takami H."/>
        </authorList>
    </citation>
    <scope>NUCLEOTIDE SEQUENCE</scope>
    <source>
        <strain evidence="2">Expedition CK06-06</strain>
    </source>
</reference>
<evidence type="ECO:0000313" key="2">
    <source>
        <dbReference type="EMBL" id="GAH26746.1"/>
    </source>
</evidence>
<feature type="transmembrane region" description="Helical" evidence="1">
    <location>
        <begin position="12"/>
        <end position="35"/>
    </location>
</feature>
<dbReference type="AlphaFoldDB" id="X1E0E2"/>
<keyword evidence="1" id="KW-0812">Transmembrane</keyword>
<sequence>MVKKKEWAAWGRILGALAGILWIVSGVLQAIGGILGENFTNIINTAGWLNGLGGVITELIYAIIIIVIGVLVLLLSIGRFGINYVIIGILLIVFAVISGGLPAILALIGGIFYIIAGA</sequence>
<keyword evidence="1" id="KW-0472">Membrane</keyword>
<protein>
    <submittedName>
        <fullName evidence="2">Uncharacterized protein</fullName>
    </submittedName>
</protein>
<gene>
    <name evidence="2" type="ORF">S03H2_09824</name>
</gene>
<dbReference type="EMBL" id="BARU01005103">
    <property type="protein sequence ID" value="GAH26746.1"/>
    <property type="molecule type" value="Genomic_DNA"/>
</dbReference>
<feature type="transmembrane region" description="Helical" evidence="1">
    <location>
        <begin position="84"/>
        <end position="115"/>
    </location>
</feature>
<evidence type="ECO:0000256" key="1">
    <source>
        <dbReference type="SAM" id="Phobius"/>
    </source>
</evidence>
<accession>X1E0E2</accession>
<comment type="caution">
    <text evidence="2">The sequence shown here is derived from an EMBL/GenBank/DDBJ whole genome shotgun (WGS) entry which is preliminary data.</text>
</comment>
<name>X1E0E2_9ZZZZ</name>
<proteinExistence type="predicted"/>
<feature type="transmembrane region" description="Helical" evidence="1">
    <location>
        <begin position="55"/>
        <end position="77"/>
    </location>
</feature>